<evidence type="ECO:0000313" key="1">
    <source>
        <dbReference type="EMBL" id="GGN93799.1"/>
    </source>
</evidence>
<dbReference type="Proteomes" id="UP000658127">
    <property type="component" value="Unassembled WGS sequence"/>
</dbReference>
<keyword evidence="2" id="KW-1185">Reference proteome</keyword>
<dbReference type="EMBL" id="BMNE01000007">
    <property type="protein sequence ID" value="GGN93799.1"/>
    <property type="molecule type" value="Genomic_DNA"/>
</dbReference>
<evidence type="ECO:0008006" key="3">
    <source>
        <dbReference type="Google" id="ProtNLM"/>
    </source>
</evidence>
<dbReference type="InterPro" id="IPR029058">
    <property type="entry name" value="AB_hydrolase_fold"/>
</dbReference>
<comment type="caution">
    <text evidence="1">The sequence shown here is derived from an EMBL/GenBank/DDBJ whole genome shotgun (WGS) entry which is preliminary data.</text>
</comment>
<sequence>MTLAHNVDPVLAYDLEVTIDAAGIDLLGRLRVPPEALGVVVIAHGSGSTRSDRRNVVLAQALASHFLASVSVDLLLPTEQHDADRIFDVRLLGSRLTAARRWLWTTVCRDLPVGYFGLGSDAPVALWAAAEPHSRIDAVVIRGGRPDLAGARLARITAPTLFLIGGGDRQVLAHNRSAAASMRCEHRVTDMSAPGRRPTGSQLAQWESYLSAMWFTEHLRRPDPAEPKTPRTGGKGA</sequence>
<evidence type="ECO:0000313" key="2">
    <source>
        <dbReference type="Proteomes" id="UP000658127"/>
    </source>
</evidence>
<name>A0ABQ2KV64_9NOCA</name>
<dbReference type="RefSeq" id="WP_189033470.1">
    <property type="nucleotide sequence ID" value="NZ_BMNE01000007.1"/>
</dbReference>
<accession>A0ABQ2KV64</accession>
<organism evidence="1 2">
    <name type="scientific">Nocardia rhizosphaerihabitans</name>
    <dbReference type="NCBI Taxonomy" id="1691570"/>
    <lineage>
        <taxon>Bacteria</taxon>
        <taxon>Bacillati</taxon>
        <taxon>Actinomycetota</taxon>
        <taxon>Actinomycetes</taxon>
        <taxon>Mycobacteriales</taxon>
        <taxon>Nocardiaceae</taxon>
        <taxon>Nocardia</taxon>
    </lineage>
</organism>
<reference evidence="2" key="1">
    <citation type="journal article" date="2019" name="Int. J. Syst. Evol. Microbiol.">
        <title>The Global Catalogue of Microorganisms (GCM) 10K type strain sequencing project: providing services to taxonomists for standard genome sequencing and annotation.</title>
        <authorList>
            <consortium name="The Broad Institute Genomics Platform"/>
            <consortium name="The Broad Institute Genome Sequencing Center for Infectious Disease"/>
            <person name="Wu L."/>
            <person name="Ma J."/>
        </authorList>
    </citation>
    <scope>NUCLEOTIDE SEQUENCE [LARGE SCALE GENOMIC DNA]</scope>
    <source>
        <strain evidence="2">CGMCC 4.7329</strain>
    </source>
</reference>
<dbReference type="SUPFAM" id="SSF53474">
    <property type="entry name" value="alpha/beta-Hydrolases"/>
    <property type="match status" value="1"/>
</dbReference>
<proteinExistence type="predicted"/>
<gene>
    <name evidence="1" type="ORF">GCM10011610_56100</name>
</gene>
<protein>
    <recommendedName>
        <fullName evidence="3">Alpha/beta hydrolase</fullName>
    </recommendedName>
</protein>
<dbReference type="Gene3D" id="3.40.50.1820">
    <property type="entry name" value="alpha/beta hydrolase"/>
    <property type="match status" value="1"/>
</dbReference>